<accession>A0A291HNG5</accession>
<evidence type="ECO:0000313" key="2">
    <source>
        <dbReference type="EMBL" id="ATG73611.1"/>
    </source>
</evidence>
<dbReference type="EMBL" id="CP012621">
    <property type="protein sequence ID" value="ATG73611.1"/>
    <property type="molecule type" value="Genomic_DNA"/>
</dbReference>
<protein>
    <recommendedName>
        <fullName evidence="4">Protein YebE</fullName>
    </recommendedName>
</protein>
<reference evidence="3" key="1">
    <citation type="submission" date="2015-09" db="EMBL/GenBank/DDBJ databases">
        <authorList>
            <person name="Shao Z."/>
            <person name="Wang L."/>
        </authorList>
    </citation>
    <scope>NUCLEOTIDE SEQUENCE [LARGE SCALE GENOMIC DNA]</scope>
    <source>
        <strain evidence="3">F13-1</strain>
    </source>
</reference>
<dbReference type="AlphaFoldDB" id="A0A291HNG5"/>
<keyword evidence="3" id="KW-1185">Reference proteome</keyword>
<sequence>MMKVDKLIGQFLGNNPGFGKGAATGGILGLLLGSKKGRKMTGGTLKYAGLAAAGVMAWKAYQNWQQGQSPAQATPASGADLQRLDPRFSPDAPAADGESFQLALMRAMIGAAKADGHVDATEQQRIFEQVEQMGLAAEEKALVFDMLSAPVALGDIVASARGPEQAAELYLASRLVIDPDQAAERTYLQALAHRLNLPAELVAHLEKQAEQGMGE</sequence>
<dbReference type="Pfam" id="PF04391">
    <property type="entry name" value="DUF533"/>
    <property type="match status" value="1"/>
</dbReference>
<dbReference type="InterPro" id="IPR007486">
    <property type="entry name" value="YebE"/>
</dbReference>
<dbReference type="SUPFAM" id="SSF158682">
    <property type="entry name" value="TerB-like"/>
    <property type="match status" value="1"/>
</dbReference>
<organism evidence="2 3">
    <name type="scientific">Zobellella denitrificans</name>
    <dbReference type="NCBI Taxonomy" id="347534"/>
    <lineage>
        <taxon>Bacteria</taxon>
        <taxon>Pseudomonadati</taxon>
        <taxon>Pseudomonadota</taxon>
        <taxon>Gammaproteobacteria</taxon>
        <taxon>Aeromonadales</taxon>
        <taxon>Aeromonadaceae</taxon>
        <taxon>Zobellella</taxon>
    </lineage>
</organism>
<gene>
    <name evidence="2" type="ORF">AN401_06870</name>
</gene>
<dbReference type="CDD" id="cd07178">
    <property type="entry name" value="terB_like_YebE"/>
    <property type="match status" value="1"/>
</dbReference>
<dbReference type="KEGG" id="zdf:AN401_06870"/>
<dbReference type="Gene3D" id="1.10.3680.10">
    <property type="entry name" value="TerB-like"/>
    <property type="match status" value="1"/>
</dbReference>
<dbReference type="InterPro" id="IPR029024">
    <property type="entry name" value="TerB-like"/>
</dbReference>
<evidence type="ECO:0008006" key="4">
    <source>
        <dbReference type="Google" id="ProtNLM"/>
    </source>
</evidence>
<evidence type="ECO:0000256" key="1">
    <source>
        <dbReference type="SAM" id="MobiDB-lite"/>
    </source>
</evidence>
<feature type="region of interest" description="Disordered" evidence="1">
    <location>
        <begin position="68"/>
        <end position="95"/>
    </location>
</feature>
<dbReference type="Proteomes" id="UP000217763">
    <property type="component" value="Chromosome"/>
</dbReference>
<name>A0A291HNG5_9GAMM</name>
<proteinExistence type="predicted"/>
<evidence type="ECO:0000313" key="3">
    <source>
        <dbReference type="Proteomes" id="UP000217763"/>
    </source>
</evidence>